<gene>
    <name evidence="2" type="ORF">DF185_15520</name>
</gene>
<dbReference type="InterPro" id="IPR007569">
    <property type="entry name" value="DUF559"/>
</dbReference>
<dbReference type="OrthoDB" id="9798754at2"/>
<keyword evidence="3" id="KW-1185">Reference proteome</keyword>
<dbReference type="PANTHER" id="PTHR38590">
    <property type="entry name" value="BLL0828 PROTEIN"/>
    <property type="match status" value="1"/>
</dbReference>
<dbReference type="Proteomes" id="UP000248079">
    <property type="component" value="Unassembled WGS sequence"/>
</dbReference>
<dbReference type="Pfam" id="PF04480">
    <property type="entry name" value="DUF559"/>
    <property type="match status" value="1"/>
</dbReference>
<accession>A0A2V3ZX87</accession>
<proteinExistence type="predicted"/>
<dbReference type="AlphaFoldDB" id="A0A2V3ZX87"/>
<dbReference type="InterPro" id="IPR011335">
    <property type="entry name" value="Restrct_endonuc-II-like"/>
</dbReference>
<dbReference type="PANTHER" id="PTHR38590:SF1">
    <property type="entry name" value="BLL0828 PROTEIN"/>
    <property type="match status" value="1"/>
</dbReference>
<dbReference type="CDD" id="cd01038">
    <property type="entry name" value="Endonuclease_DUF559"/>
    <property type="match status" value="1"/>
</dbReference>
<comment type="caution">
    <text evidence="2">The sequence shown here is derived from an EMBL/GenBank/DDBJ whole genome shotgun (WGS) entry which is preliminary data.</text>
</comment>
<dbReference type="Gene3D" id="3.40.960.10">
    <property type="entry name" value="VSR Endonuclease"/>
    <property type="match status" value="1"/>
</dbReference>
<dbReference type="EMBL" id="QFLI01000007">
    <property type="protein sequence ID" value="PXX98785.1"/>
    <property type="molecule type" value="Genomic_DNA"/>
</dbReference>
<organism evidence="2 3">
    <name type="scientific">Marinifilum breve</name>
    <dbReference type="NCBI Taxonomy" id="2184082"/>
    <lineage>
        <taxon>Bacteria</taxon>
        <taxon>Pseudomonadati</taxon>
        <taxon>Bacteroidota</taxon>
        <taxon>Bacteroidia</taxon>
        <taxon>Marinilabiliales</taxon>
        <taxon>Marinifilaceae</taxon>
    </lineage>
</organism>
<evidence type="ECO:0000313" key="3">
    <source>
        <dbReference type="Proteomes" id="UP000248079"/>
    </source>
</evidence>
<evidence type="ECO:0000313" key="2">
    <source>
        <dbReference type="EMBL" id="PXX98785.1"/>
    </source>
</evidence>
<feature type="domain" description="DUF559" evidence="1">
    <location>
        <begin position="6"/>
        <end position="117"/>
    </location>
</feature>
<protein>
    <recommendedName>
        <fullName evidence="1">DUF559 domain-containing protein</fullName>
    </recommendedName>
</protein>
<name>A0A2V3ZX87_9BACT</name>
<dbReference type="InterPro" id="IPR047216">
    <property type="entry name" value="Endonuclease_DUF559_bact"/>
</dbReference>
<dbReference type="RefSeq" id="WP_110361676.1">
    <property type="nucleotide sequence ID" value="NZ_QFLI01000007.1"/>
</dbReference>
<sequence>MKYSEIKKLKQKLRNNFTPSEQTLWRYIRRRQVIGRKFLRQHAIIYDSNESEHFFFIPDFYCHEEKLAIELDGKIHEFTKAKDAKKDEILKSKGIRVLRIKNEELKNIEHVLDKIKSCFNNED</sequence>
<reference evidence="2 3" key="1">
    <citation type="submission" date="2018-05" db="EMBL/GenBank/DDBJ databases">
        <title>Marinifilum breve JC075T sp. nov., a marine bacterium isolated from Yongle Blue Hole in the South China Sea.</title>
        <authorList>
            <person name="Fu T."/>
        </authorList>
    </citation>
    <scope>NUCLEOTIDE SEQUENCE [LARGE SCALE GENOMIC DNA]</scope>
    <source>
        <strain evidence="2 3">JC075</strain>
    </source>
</reference>
<evidence type="ECO:0000259" key="1">
    <source>
        <dbReference type="Pfam" id="PF04480"/>
    </source>
</evidence>
<dbReference type="SUPFAM" id="SSF52980">
    <property type="entry name" value="Restriction endonuclease-like"/>
    <property type="match status" value="1"/>
</dbReference>